<dbReference type="GO" id="GO:0000407">
    <property type="term" value="C:phagophore assembly site"/>
    <property type="evidence" value="ECO:0007669"/>
    <property type="project" value="TreeGrafter"/>
</dbReference>
<gene>
    <name evidence="4" type="ORF">PCOL08062_LOCUS11656</name>
</gene>
<dbReference type="InterPro" id="IPR012445">
    <property type="entry name" value="ATG101"/>
</dbReference>
<dbReference type="EMBL" id="HBDZ01015142">
    <property type="protein sequence ID" value="CAD8250124.1"/>
    <property type="molecule type" value="Transcribed_RNA"/>
</dbReference>
<dbReference type="GO" id="GO:0000045">
    <property type="term" value="P:autophagosome assembly"/>
    <property type="evidence" value="ECO:0007669"/>
    <property type="project" value="TreeGrafter"/>
</dbReference>
<protein>
    <recommendedName>
        <fullName evidence="2">Autophagy-related protein 101</fullName>
    </recommendedName>
</protein>
<evidence type="ECO:0000256" key="2">
    <source>
        <dbReference type="ARBA" id="ARBA00018874"/>
    </source>
</evidence>
<name>A0A7R9Y727_9VIRI</name>
<keyword evidence="3" id="KW-0072">Autophagy</keyword>
<proteinExistence type="inferred from homology"/>
<sequence length="220" mass="24363">MSTCEVFELPELELEPYELREALRCVLHTVLFQRALGLARPRDVPSELFEGVSYATVGDAAGEELVEERIAKCCKAFEQTVAKLARGGGAAGASSAATFAVEMGFYERRTKQVWFSKSEERVYWEKWRLKLSVVRPGLQGELVDGAARARRHAAAEAGVLRCMERVLELADARKDHLPPVVSSEVVCFPFDITTPSATDSSFGMDMLKKFVSQSPPSMLQ</sequence>
<reference evidence="4" key="1">
    <citation type="submission" date="2021-01" db="EMBL/GenBank/DDBJ databases">
        <authorList>
            <person name="Corre E."/>
            <person name="Pelletier E."/>
            <person name="Niang G."/>
            <person name="Scheremetjew M."/>
            <person name="Finn R."/>
            <person name="Kale V."/>
            <person name="Holt S."/>
            <person name="Cochrane G."/>
            <person name="Meng A."/>
            <person name="Brown T."/>
            <person name="Cohen L."/>
        </authorList>
    </citation>
    <scope>NUCLEOTIDE SEQUENCE</scope>
    <source>
        <strain evidence="4">CCMP1413</strain>
    </source>
</reference>
<comment type="similarity">
    <text evidence="1">Belongs to the ATG101 family.</text>
</comment>
<organism evidence="4">
    <name type="scientific">Prasinoderma coloniale</name>
    <dbReference type="NCBI Taxonomy" id="156133"/>
    <lineage>
        <taxon>Eukaryota</taxon>
        <taxon>Viridiplantae</taxon>
        <taxon>Prasinodermophyta</taxon>
        <taxon>Prasinodermophyceae</taxon>
        <taxon>Prasinodermales</taxon>
        <taxon>Prasinodermaceae</taxon>
        <taxon>Prasinoderma</taxon>
    </lineage>
</organism>
<dbReference type="PANTHER" id="PTHR13292:SF0">
    <property type="entry name" value="AUTOPHAGY-RELATED PROTEIN 101"/>
    <property type="match status" value="1"/>
</dbReference>
<evidence type="ECO:0000313" key="4">
    <source>
        <dbReference type="EMBL" id="CAD8250124.1"/>
    </source>
</evidence>
<evidence type="ECO:0000256" key="3">
    <source>
        <dbReference type="ARBA" id="ARBA00023006"/>
    </source>
</evidence>
<evidence type="ECO:0000256" key="1">
    <source>
        <dbReference type="ARBA" id="ARBA00007130"/>
    </source>
</evidence>
<dbReference type="Pfam" id="PF07855">
    <property type="entry name" value="ATG101"/>
    <property type="match status" value="1"/>
</dbReference>
<accession>A0A7R9Y727</accession>
<dbReference type="GO" id="GO:1990316">
    <property type="term" value="C:Atg1/ULK1 kinase complex"/>
    <property type="evidence" value="ECO:0007669"/>
    <property type="project" value="TreeGrafter"/>
</dbReference>
<dbReference type="GO" id="GO:0019901">
    <property type="term" value="F:protein kinase binding"/>
    <property type="evidence" value="ECO:0007669"/>
    <property type="project" value="TreeGrafter"/>
</dbReference>
<dbReference type="AlphaFoldDB" id="A0A7R9Y727"/>
<dbReference type="PANTHER" id="PTHR13292">
    <property type="entry name" value="AUTOPHAGY-RELATED PROTEIN 101"/>
    <property type="match status" value="1"/>
</dbReference>